<keyword evidence="1" id="KW-0472">Membrane</keyword>
<evidence type="ECO:0000313" key="2">
    <source>
        <dbReference type="EMBL" id="KUK45326.1"/>
    </source>
</evidence>
<dbReference type="EMBL" id="LGHB01000006">
    <property type="protein sequence ID" value="KUK96953.1"/>
    <property type="molecule type" value="Genomic_DNA"/>
</dbReference>
<keyword evidence="1" id="KW-1133">Transmembrane helix</keyword>
<sequence length="130" mass="14582">MREDEKFQIIWENAQKMPEMEKAMFYELERKKPIVGQLLVLFFFAGGGLIYAGKAAKGAILMVADFVLLGTFLSLRGIGPITPGDTFGTAGLVLIPPILALYVYTALDVRRSMDEYNRRLYATVFDRSPP</sequence>
<feature type="transmembrane region" description="Helical" evidence="1">
    <location>
        <begin position="90"/>
        <end position="109"/>
    </location>
</feature>
<proteinExistence type="predicted"/>
<protein>
    <submittedName>
        <fullName evidence="3">Uncharacterized protein</fullName>
    </submittedName>
</protein>
<keyword evidence="1" id="KW-0812">Transmembrane</keyword>
<name>A0A101IKL4_9EURY</name>
<dbReference type="EMBL" id="LGFT01000005">
    <property type="protein sequence ID" value="KUK45326.1"/>
    <property type="molecule type" value="Genomic_DNA"/>
</dbReference>
<evidence type="ECO:0000313" key="3">
    <source>
        <dbReference type="EMBL" id="KUK96953.1"/>
    </source>
</evidence>
<organism evidence="3 4">
    <name type="scientific">Methanothrix harundinacea</name>
    <dbReference type="NCBI Taxonomy" id="301375"/>
    <lineage>
        <taxon>Archaea</taxon>
        <taxon>Methanobacteriati</taxon>
        <taxon>Methanobacteriota</taxon>
        <taxon>Stenosarchaea group</taxon>
        <taxon>Methanomicrobia</taxon>
        <taxon>Methanotrichales</taxon>
        <taxon>Methanotrichaceae</taxon>
        <taxon>Methanothrix</taxon>
    </lineage>
</organism>
<accession>A0A101IKL4</accession>
<dbReference type="PATRIC" id="fig|301375.6.peg.1639"/>
<dbReference type="AlphaFoldDB" id="A0A101IKL4"/>
<evidence type="ECO:0000313" key="4">
    <source>
        <dbReference type="Proteomes" id="UP000053961"/>
    </source>
</evidence>
<dbReference type="Proteomes" id="UP000057043">
    <property type="component" value="Unassembled WGS sequence"/>
</dbReference>
<comment type="caution">
    <text evidence="3">The sequence shown here is derived from an EMBL/GenBank/DDBJ whole genome shotgun (WGS) entry which is preliminary data.</text>
</comment>
<reference evidence="3" key="1">
    <citation type="journal article" date="2015" name="MBio">
        <title>Genome-resolved metagenomic analysis reveals roles for candidate phyla and other microbial community members in biogeochemical transformations in oil reservoirs.</title>
        <authorList>
            <person name="Hu P."/>
            <person name="Tom L."/>
            <person name="Singh A."/>
            <person name="Thomas B.C."/>
            <person name="Baker B.J."/>
            <person name="Piceno Y.M."/>
            <person name="Andersen G.L."/>
            <person name="Banfield J.F."/>
        </authorList>
    </citation>
    <scope>NUCLEOTIDE SEQUENCE [LARGE SCALE GENOMIC DNA]</scope>
    <source>
        <strain evidence="3">56_747</strain>
    </source>
</reference>
<gene>
    <name evidence="2" type="ORF">XD72_0354</name>
    <name evidence="3" type="ORF">XE07_0725</name>
</gene>
<reference evidence="4 5" key="2">
    <citation type="journal article" date="2015" name="MBio">
        <title>Genome-Resolved Metagenomic Analysis Reveals Roles for Candidate Phyla and Other Microbial Community Members in Biogeochemical Transformations in Oil Reservoirs.</title>
        <authorList>
            <person name="Hu P."/>
            <person name="Tom L."/>
            <person name="Singh A."/>
            <person name="Thomas B.C."/>
            <person name="Baker B.J."/>
            <person name="Piceno Y.M."/>
            <person name="Andersen G.L."/>
            <person name="Banfield J.F."/>
        </authorList>
    </citation>
    <scope>NUCLEOTIDE SEQUENCE [LARGE SCALE GENOMIC DNA]</scope>
    <source>
        <strain evidence="2">57_489</strain>
    </source>
</reference>
<dbReference type="Proteomes" id="UP000053961">
    <property type="component" value="Unassembled WGS sequence"/>
</dbReference>
<evidence type="ECO:0000256" key="1">
    <source>
        <dbReference type="SAM" id="Phobius"/>
    </source>
</evidence>
<feature type="transmembrane region" description="Helical" evidence="1">
    <location>
        <begin position="34"/>
        <end position="52"/>
    </location>
</feature>
<feature type="transmembrane region" description="Helical" evidence="1">
    <location>
        <begin position="59"/>
        <end position="78"/>
    </location>
</feature>
<evidence type="ECO:0000313" key="5">
    <source>
        <dbReference type="Proteomes" id="UP000057043"/>
    </source>
</evidence>